<dbReference type="PANTHER" id="PTHR20941">
    <property type="entry name" value="FOLATE SYNTHESIS PROTEINS"/>
    <property type="match status" value="1"/>
</dbReference>
<comment type="similarity">
    <text evidence="4 12">Belongs to the DHPS family.</text>
</comment>
<evidence type="ECO:0000256" key="4">
    <source>
        <dbReference type="ARBA" id="ARBA00009503"/>
    </source>
</evidence>
<dbReference type="GO" id="GO:0046656">
    <property type="term" value="P:folic acid biosynthetic process"/>
    <property type="evidence" value="ECO:0007669"/>
    <property type="project" value="UniProtKB-KW"/>
</dbReference>
<keyword evidence="15" id="KW-1185">Reference proteome</keyword>
<dbReference type="AlphaFoldDB" id="A0A839N9U6"/>
<sequence length="292" mass="30588">MTAAASIALPQRPEDRPLVMGVVNVTPDSFSDGGRFFDAAAAVAHGRELVGHGADIIDIGGESTRPGAQRPSVEEELRRVIPVIEGLADSGAWISIDTMRAPVASAAVAAGARIINDVSGGLADPEMTSVAAQTGAGFVVMHWRGHSHDMQTRAIYDDVTADVCRELADQVGAALDAGVSRDQVVIDPGLGFAKTAEQNWILLQHLSAFQQMKLPVLVGASRKSFLSRVGSRGDGPVPAEQRDFATAAVSVVLAQAGVWAIRVHEVRSTFAACDVVRHLREATAGASQGAQE</sequence>
<dbReference type="CDD" id="cd00739">
    <property type="entry name" value="DHPS"/>
    <property type="match status" value="1"/>
</dbReference>
<evidence type="ECO:0000256" key="12">
    <source>
        <dbReference type="RuleBase" id="RU361205"/>
    </source>
</evidence>
<evidence type="ECO:0000256" key="2">
    <source>
        <dbReference type="ARBA" id="ARBA00001946"/>
    </source>
</evidence>
<evidence type="ECO:0000256" key="1">
    <source>
        <dbReference type="ARBA" id="ARBA00000012"/>
    </source>
</evidence>
<evidence type="ECO:0000313" key="15">
    <source>
        <dbReference type="Proteomes" id="UP000559182"/>
    </source>
</evidence>
<evidence type="ECO:0000256" key="7">
    <source>
        <dbReference type="ARBA" id="ARBA00022679"/>
    </source>
</evidence>
<protein>
    <recommendedName>
        <fullName evidence="6 12">Dihydropteroate synthase</fullName>
        <shortName evidence="12">DHPS</shortName>
        <ecNumber evidence="5 12">2.5.1.15</ecNumber>
    </recommendedName>
    <alternativeName>
        <fullName evidence="11 12">Dihydropteroate pyrophosphorylase</fullName>
    </alternativeName>
</protein>
<evidence type="ECO:0000256" key="3">
    <source>
        <dbReference type="ARBA" id="ARBA00004763"/>
    </source>
</evidence>
<dbReference type="SUPFAM" id="SSF51717">
    <property type="entry name" value="Dihydropteroate synthetase-like"/>
    <property type="match status" value="1"/>
</dbReference>
<dbReference type="FunFam" id="3.20.20.20:FF:000006">
    <property type="entry name" value="Dihydropteroate synthase"/>
    <property type="match status" value="1"/>
</dbReference>
<evidence type="ECO:0000256" key="9">
    <source>
        <dbReference type="ARBA" id="ARBA00022842"/>
    </source>
</evidence>
<dbReference type="InterPro" id="IPR000489">
    <property type="entry name" value="Pterin-binding_dom"/>
</dbReference>
<accession>A0A839N9U6</accession>
<dbReference type="PROSITE" id="PS50972">
    <property type="entry name" value="PTERIN_BINDING"/>
    <property type="match status" value="1"/>
</dbReference>
<dbReference type="InterPro" id="IPR045031">
    <property type="entry name" value="DHP_synth-like"/>
</dbReference>
<dbReference type="NCBIfam" id="TIGR01496">
    <property type="entry name" value="DHPS"/>
    <property type="match status" value="1"/>
</dbReference>
<keyword evidence="9 12" id="KW-0460">Magnesium</keyword>
<dbReference type="PROSITE" id="PS00793">
    <property type="entry name" value="DHPS_2"/>
    <property type="match status" value="1"/>
</dbReference>
<dbReference type="Proteomes" id="UP000559182">
    <property type="component" value="Unassembled WGS sequence"/>
</dbReference>
<comment type="catalytic activity">
    <reaction evidence="1">
        <text>(7,8-dihydropterin-6-yl)methyl diphosphate + 4-aminobenzoate = 7,8-dihydropteroate + diphosphate</text>
        <dbReference type="Rhea" id="RHEA:19949"/>
        <dbReference type="ChEBI" id="CHEBI:17836"/>
        <dbReference type="ChEBI" id="CHEBI:17839"/>
        <dbReference type="ChEBI" id="CHEBI:33019"/>
        <dbReference type="ChEBI" id="CHEBI:72950"/>
        <dbReference type="EC" id="2.5.1.15"/>
    </reaction>
</comment>
<evidence type="ECO:0000256" key="5">
    <source>
        <dbReference type="ARBA" id="ARBA00012458"/>
    </source>
</evidence>
<dbReference type="UniPathway" id="UPA00077">
    <property type="reaction ID" value="UER00156"/>
</dbReference>
<dbReference type="RefSeq" id="WP_246336581.1">
    <property type="nucleotide sequence ID" value="NZ_JACHVQ010000002.1"/>
</dbReference>
<dbReference type="GO" id="GO:0046654">
    <property type="term" value="P:tetrahydrofolate biosynthetic process"/>
    <property type="evidence" value="ECO:0007669"/>
    <property type="project" value="UniProtKB-UniPathway"/>
</dbReference>
<reference evidence="14 15" key="1">
    <citation type="submission" date="2020-08" db="EMBL/GenBank/DDBJ databases">
        <title>Sequencing the genomes of 1000 actinobacteria strains.</title>
        <authorList>
            <person name="Klenk H.-P."/>
        </authorList>
    </citation>
    <scope>NUCLEOTIDE SEQUENCE [LARGE SCALE GENOMIC DNA]</scope>
    <source>
        <strain evidence="14 15">DSM 105369</strain>
    </source>
</reference>
<dbReference type="Pfam" id="PF00809">
    <property type="entry name" value="Pterin_bind"/>
    <property type="match status" value="1"/>
</dbReference>
<dbReference type="EC" id="2.5.1.15" evidence="5 12"/>
<evidence type="ECO:0000256" key="6">
    <source>
        <dbReference type="ARBA" id="ARBA00016919"/>
    </source>
</evidence>
<dbReference type="GO" id="GO:0005829">
    <property type="term" value="C:cytosol"/>
    <property type="evidence" value="ECO:0007669"/>
    <property type="project" value="TreeGrafter"/>
</dbReference>
<dbReference type="InterPro" id="IPR006390">
    <property type="entry name" value="DHP_synth_dom"/>
</dbReference>
<evidence type="ECO:0000256" key="8">
    <source>
        <dbReference type="ARBA" id="ARBA00022723"/>
    </source>
</evidence>
<keyword evidence="7 12" id="KW-0808">Transferase</keyword>
<dbReference type="GO" id="GO:0004156">
    <property type="term" value="F:dihydropteroate synthase activity"/>
    <property type="evidence" value="ECO:0007669"/>
    <property type="project" value="UniProtKB-EC"/>
</dbReference>
<evidence type="ECO:0000256" key="11">
    <source>
        <dbReference type="ARBA" id="ARBA00030193"/>
    </source>
</evidence>
<gene>
    <name evidence="14" type="ORF">FHU39_002981</name>
</gene>
<keyword evidence="8 12" id="KW-0479">Metal-binding</keyword>
<dbReference type="PANTHER" id="PTHR20941:SF1">
    <property type="entry name" value="FOLIC ACID SYNTHESIS PROTEIN FOL1"/>
    <property type="match status" value="1"/>
</dbReference>
<comment type="caution">
    <text evidence="14">The sequence shown here is derived from an EMBL/GenBank/DDBJ whole genome shotgun (WGS) entry which is preliminary data.</text>
</comment>
<name>A0A839N9U6_9MICO</name>
<organism evidence="14 15">
    <name type="scientific">Flexivirga oryzae</name>
    <dbReference type="NCBI Taxonomy" id="1794944"/>
    <lineage>
        <taxon>Bacteria</taxon>
        <taxon>Bacillati</taxon>
        <taxon>Actinomycetota</taxon>
        <taxon>Actinomycetes</taxon>
        <taxon>Micrococcales</taxon>
        <taxon>Dermacoccaceae</taxon>
        <taxon>Flexivirga</taxon>
    </lineage>
</organism>
<dbReference type="InterPro" id="IPR011005">
    <property type="entry name" value="Dihydropteroate_synth-like_sf"/>
</dbReference>
<dbReference type="Gene3D" id="3.20.20.20">
    <property type="entry name" value="Dihydropteroate synthase-like"/>
    <property type="match status" value="1"/>
</dbReference>
<evidence type="ECO:0000259" key="13">
    <source>
        <dbReference type="PROSITE" id="PS50972"/>
    </source>
</evidence>
<feature type="domain" description="Pterin-binding" evidence="13">
    <location>
        <begin position="17"/>
        <end position="277"/>
    </location>
</feature>
<proteinExistence type="inferred from homology"/>
<keyword evidence="10 12" id="KW-0289">Folate biosynthesis</keyword>
<comment type="cofactor">
    <cofactor evidence="2 12">
        <name>Mg(2+)</name>
        <dbReference type="ChEBI" id="CHEBI:18420"/>
    </cofactor>
</comment>
<dbReference type="GO" id="GO:0046872">
    <property type="term" value="F:metal ion binding"/>
    <property type="evidence" value="ECO:0007669"/>
    <property type="project" value="UniProtKB-KW"/>
</dbReference>
<evidence type="ECO:0000256" key="10">
    <source>
        <dbReference type="ARBA" id="ARBA00022909"/>
    </source>
</evidence>
<comment type="pathway">
    <text evidence="3 12">Cofactor biosynthesis; tetrahydrofolate biosynthesis; 7,8-dihydrofolate from 2-amino-4-hydroxy-6-hydroxymethyl-7,8-dihydropteridine diphosphate and 4-aminobenzoate: step 1/2.</text>
</comment>
<dbReference type="EMBL" id="JACHVQ010000002">
    <property type="protein sequence ID" value="MBB2892963.1"/>
    <property type="molecule type" value="Genomic_DNA"/>
</dbReference>
<comment type="function">
    <text evidence="12">Catalyzes the condensation of para-aminobenzoate (pABA) with 6-hydroxymethyl-7,8-dihydropterin diphosphate (DHPt-PP) to form 7,8-dihydropteroate (H2Pte), the immediate precursor of folate derivatives.</text>
</comment>
<dbReference type="PROSITE" id="PS00792">
    <property type="entry name" value="DHPS_1"/>
    <property type="match status" value="1"/>
</dbReference>
<evidence type="ECO:0000313" key="14">
    <source>
        <dbReference type="EMBL" id="MBB2892963.1"/>
    </source>
</evidence>